<dbReference type="EMBL" id="MIGC01006349">
    <property type="protein sequence ID" value="PHJ16258.1"/>
    <property type="molecule type" value="Genomic_DNA"/>
</dbReference>
<dbReference type="VEuPathDB" id="ToxoDB:CSUI_009929"/>
<proteinExistence type="predicted"/>
<accession>A0A2C6KHX9</accession>
<dbReference type="AlphaFoldDB" id="A0A2C6KHX9"/>
<evidence type="ECO:0000313" key="2">
    <source>
        <dbReference type="EMBL" id="PHJ16258.1"/>
    </source>
</evidence>
<evidence type="ECO:0000313" key="3">
    <source>
        <dbReference type="Proteomes" id="UP000221165"/>
    </source>
</evidence>
<name>A0A2C6KHX9_9APIC</name>
<organism evidence="2 3">
    <name type="scientific">Cystoisospora suis</name>
    <dbReference type="NCBI Taxonomy" id="483139"/>
    <lineage>
        <taxon>Eukaryota</taxon>
        <taxon>Sar</taxon>
        <taxon>Alveolata</taxon>
        <taxon>Apicomplexa</taxon>
        <taxon>Conoidasida</taxon>
        <taxon>Coccidia</taxon>
        <taxon>Eucoccidiorida</taxon>
        <taxon>Eimeriorina</taxon>
        <taxon>Sarcocystidae</taxon>
        <taxon>Cystoisospora</taxon>
    </lineage>
</organism>
<feature type="region of interest" description="Disordered" evidence="1">
    <location>
        <begin position="103"/>
        <end position="127"/>
    </location>
</feature>
<keyword evidence="3" id="KW-1185">Reference proteome</keyword>
<sequence length="127" mass="13566">MGLARAAAKLGVKTTEKLMEQVRLQEKVQREAMEAVFDLIQVENKVSPSSFLGNESRTNVLVFATSPEEQCRGVSSLLPTPIPVDVENRRMIKVVVQATDGEAQSLSLTTPSSSSPPPPAAAAKTSS</sequence>
<dbReference type="RefSeq" id="XP_067917987.1">
    <property type="nucleotide sequence ID" value="XM_068070037.1"/>
</dbReference>
<evidence type="ECO:0000256" key="1">
    <source>
        <dbReference type="SAM" id="MobiDB-lite"/>
    </source>
</evidence>
<dbReference type="OrthoDB" id="333993at2759"/>
<gene>
    <name evidence="2" type="ORF">CSUI_009929</name>
</gene>
<dbReference type="GeneID" id="94433248"/>
<dbReference type="Proteomes" id="UP000221165">
    <property type="component" value="Unassembled WGS sequence"/>
</dbReference>
<protein>
    <submittedName>
        <fullName evidence="2">Specific serine endopeptidase</fullName>
    </submittedName>
</protein>
<comment type="caution">
    <text evidence="2">The sequence shown here is derived from an EMBL/GenBank/DDBJ whole genome shotgun (WGS) entry which is preliminary data.</text>
</comment>
<reference evidence="2 3" key="1">
    <citation type="journal article" date="2017" name="Int. J. Parasitol.">
        <title>The genome of the protozoan parasite Cystoisospora suis and a reverse vaccinology approach to identify vaccine candidates.</title>
        <authorList>
            <person name="Palmieri N."/>
            <person name="Shrestha A."/>
            <person name="Ruttkowski B."/>
            <person name="Beck T."/>
            <person name="Vogl C."/>
            <person name="Tomley F."/>
            <person name="Blake D.P."/>
            <person name="Joachim A."/>
        </authorList>
    </citation>
    <scope>NUCLEOTIDE SEQUENCE [LARGE SCALE GENOMIC DNA]</scope>
    <source>
        <strain evidence="2 3">Wien I</strain>
    </source>
</reference>